<evidence type="ECO:0000313" key="2">
    <source>
        <dbReference type="EMBL" id="KAG0566236.1"/>
    </source>
</evidence>
<reference evidence="2" key="1">
    <citation type="submission" date="2020-06" db="EMBL/GenBank/DDBJ databases">
        <title>WGS assembly of Ceratodon purpureus strain R40.</title>
        <authorList>
            <person name="Carey S.B."/>
            <person name="Jenkins J."/>
            <person name="Shu S."/>
            <person name="Lovell J.T."/>
            <person name="Sreedasyam A."/>
            <person name="Maumus F."/>
            <person name="Tiley G.P."/>
            <person name="Fernandez-Pozo N."/>
            <person name="Barry K."/>
            <person name="Chen C."/>
            <person name="Wang M."/>
            <person name="Lipzen A."/>
            <person name="Daum C."/>
            <person name="Saski C.A."/>
            <person name="Payton A.C."/>
            <person name="Mcbreen J.C."/>
            <person name="Conrad R.E."/>
            <person name="Kollar L.M."/>
            <person name="Olsson S."/>
            <person name="Huttunen S."/>
            <person name="Landis J.B."/>
            <person name="Wickett N.J."/>
            <person name="Johnson M.G."/>
            <person name="Rensing S.A."/>
            <person name="Grimwood J."/>
            <person name="Schmutz J."/>
            <person name="Mcdaniel S.F."/>
        </authorList>
    </citation>
    <scope>NUCLEOTIDE SEQUENCE</scope>
    <source>
        <strain evidence="2">R40</strain>
    </source>
</reference>
<feature type="signal peptide" evidence="1">
    <location>
        <begin position="1"/>
        <end position="21"/>
    </location>
</feature>
<proteinExistence type="predicted"/>
<feature type="chain" id="PRO_5035908065" description="Secreted protein" evidence="1">
    <location>
        <begin position="22"/>
        <end position="143"/>
    </location>
</feature>
<dbReference type="EMBL" id="CM026428">
    <property type="protein sequence ID" value="KAG0566236.1"/>
    <property type="molecule type" value="Genomic_DNA"/>
</dbReference>
<keyword evidence="3" id="KW-1185">Reference proteome</keyword>
<evidence type="ECO:0000256" key="1">
    <source>
        <dbReference type="SAM" id="SignalP"/>
    </source>
</evidence>
<protein>
    <recommendedName>
        <fullName evidence="4">Secreted protein</fullName>
    </recommendedName>
</protein>
<gene>
    <name evidence="2" type="ORF">KC19_7G048100</name>
</gene>
<dbReference type="Proteomes" id="UP000822688">
    <property type="component" value="Chromosome 7"/>
</dbReference>
<organism evidence="2 3">
    <name type="scientific">Ceratodon purpureus</name>
    <name type="common">Fire moss</name>
    <name type="synonym">Dicranum purpureum</name>
    <dbReference type="NCBI Taxonomy" id="3225"/>
    <lineage>
        <taxon>Eukaryota</taxon>
        <taxon>Viridiplantae</taxon>
        <taxon>Streptophyta</taxon>
        <taxon>Embryophyta</taxon>
        <taxon>Bryophyta</taxon>
        <taxon>Bryophytina</taxon>
        <taxon>Bryopsida</taxon>
        <taxon>Dicranidae</taxon>
        <taxon>Pseudoditrichales</taxon>
        <taxon>Ditrichaceae</taxon>
        <taxon>Ceratodon</taxon>
    </lineage>
</organism>
<sequence length="143" mass="15384">MPCLVMHLADLFLIADFGTFASQSKYELLIKESTVGNGNLYPRLRLNFRAALGGVSYVTSPTCDPVTTLAETCHIDCVCVRLSRILCAMRSSALLDGGHRVRLVLLSPCRSLCCGGDGHLPLAGGLGLSVGYARFRRCCSAMQ</sequence>
<accession>A0A8T0H2W5</accession>
<keyword evidence="1" id="KW-0732">Signal</keyword>
<dbReference type="AlphaFoldDB" id="A0A8T0H2W5"/>
<evidence type="ECO:0000313" key="3">
    <source>
        <dbReference type="Proteomes" id="UP000822688"/>
    </source>
</evidence>
<name>A0A8T0H2W5_CERPU</name>
<evidence type="ECO:0008006" key="4">
    <source>
        <dbReference type="Google" id="ProtNLM"/>
    </source>
</evidence>
<comment type="caution">
    <text evidence="2">The sequence shown here is derived from an EMBL/GenBank/DDBJ whole genome shotgun (WGS) entry which is preliminary data.</text>
</comment>